<dbReference type="SUPFAM" id="SSF51735">
    <property type="entry name" value="NAD(P)-binding Rossmann-fold domains"/>
    <property type="match status" value="1"/>
</dbReference>
<feature type="domain" description="DUF1731" evidence="3">
    <location>
        <begin position="244"/>
        <end position="288"/>
    </location>
</feature>
<comment type="caution">
    <text evidence="4">The sequence shown here is derived from an EMBL/GenBank/DDBJ whole genome shotgun (WGS) entry which is preliminary data.</text>
</comment>
<evidence type="ECO:0000256" key="1">
    <source>
        <dbReference type="ARBA" id="ARBA00009353"/>
    </source>
</evidence>
<dbReference type="Pfam" id="PF01370">
    <property type="entry name" value="Epimerase"/>
    <property type="match status" value="1"/>
</dbReference>
<proteinExistence type="inferred from homology"/>
<feature type="domain" description="NAD-dependent epimerase/dehydratase" evidence="2">
    <location>
        <begin position="3"/>
        <end position="213"/>
    </location>
</feature>
<accession>A0A841FEL2</accession>
<protein>
    <recommendedName>
        <fullName evidence="6">TIGR01777 family protein</fullName>
    </recommendedName>
</protein>
<dbReference type="InterPro" id="IPR036291">
    <property type="entry name" value="NAD(P)-bd_dom_sf"/>
</dbReference>
<dbReference type="AlphaFoldDB" id="A0A841FEL2"/>
<dbReference type="InterPro" id="IPR001509">
    <property type="entry name" value="Epimerase_deHydtase"/>
</dbReference>
<dbReference type="InterPro" id="IPR013549">
    <property type="entry name" value="DUF1731"/>
</dbReference>
<dbReference type="Gene3D" id="3.40.50.720">
    <property type="entry name" value="NAD(P)-binding Rossmann-like Domain"/>
    <property type="match status" value="1"/>
</dbReference>
<dbReference type="Proteomes" id="UP000548476">
    <property type="component" value="Unassembled WGS sequence"/>
</dbReference>
<sequence>MRIVIAGSSGHLGTALVSRLHEQGHDVVRLVRREARTDDQISWDPYRRPLDPAVLEGADAVVNLCGAGIGDKRWTPAYKGLLQASRIEPTRVLAEAIAAAGVPVLLNGSAVGYYGDGGELPEVDESAPAADDFLGRLCQRWEAAAAAASDSRVVFLRSTHVFGPGALMLKRLVPLFKMGLGGRFGNGEQYLPWISLLDWTRAVEFLLTNDVAGPVNLAGPTPITNREFVAALAGALGRPAPWAVPGFALKIAAGEAAVELLRGVRVRPRALEDAGFVWEHASMTDTLGWALGTT</sequence>
<name>A0A841FEL2_9ACTN</name>
<gene>
    <name evidence="4" type="ORF">HNR73_002560</name>
</gene>
<evidence type="ECO:0000313" key="4">
    <source>
        <dbReference type="EMBL" id="MBB6034706.1"/>
    </source>
</evidence>
<keyword evidence="5" id="KW-1185">Reference proteome</keyword>
<dbReference type="InterPro" id="IPR010099">
    <property type="entry name" value="SDR39U1"/>
</dbReference>
<dbReference type="RefSeq" id="WP_184787577.1">
    <property type="nucleotide sequence ID" value="NZ_BONT01000068.1"/>
</dbReference>
<comment type="similarity">
    <text evidence="1">Belongs to the NAD(P)-dependent epimerase/dehydratase family. SDR39U1 subfamily.</text>
</comment>
<dbReference type="Pfam" id="PF08338">
    <property type="entry name" value="DUF1731"/>
    <property type="match status" value="1"/>
</dbReference>
<evidence type="ECO:0008006" key="6">
    <source>
        <dbReference type="Google" id="ProtNLM"/>
    </source>
</evidence>
<organism evidence="4 5">
    <name type="scientific">Phytomonospora endophytica</name>
    <dbReference type="NCBI Taxonomy" id="714109"/>
    <lineage>
        <taxon>Bacteria</taxon>
        <taxon>Bacillati</taxon>
        <taxon>Actinomycetota</taxon>
        <taxon>Actinomycetes</taxon>
        <taxon>Micromonosporales</taxon>
        <taxon>Micromonosporaceae</taxon>
        <taxon>Phytomonospora</taxon>
    </lineage>
</organism>
<dbReference type="PANTHER" id="PTHR11092">
    <property type="entry name" value="SUGAR NUCLEOTIDE EPIMERASE RELATED"/>
    <property type="match status" value="1"/>
</dbReference>
<evidence type="ECO:0000259" key="3">
    <source>
        <dbReference type="Pfam" id="PF08338"/>
    </source>
</evidence>
<dbReference type="PANTHER" id="PTHR11092:SF0">
    <property type="entry name" value="EPIMERASE FAMILY PROTEIN SDR39U1"/>
    <property type="match status" value="1"/>
</dbReference>
<dbReference type="NCBIfam" id="TIGR01777">
    <property type="entry name" value="yfcH"/>
    <property type="match status" value="1"/>
</dbReference>
<evidence type="ECO:0000259" key="2">
    <source>
        <dbReference type="Pfam" id="PF01370"/>
    </source>
</evidence>
<reference evidence="4 5" key="1">
    <citation type="submission" date="2020-08" db="EMBL/GenBank/DDBJ databases">
        <title>Genomic Encyclopedia of Type Strains, Phase IV (KMG-IV): sequencing the most valuable type-strain genomes for metagenomic binning, comparative biology and taxonomic classification.</title>
        <authorList>
            <person name="Goeker M."/>
        </authorList>
    </citation>
    <scope>NUCLEOTIDE SEQUENCE [LARGE SCALE GENOMIC DNA]</scope>
    <source>
        <strain evidence="4 5">YIM 65646</strain>
    </source>
</reference>
<dbReference type="EMBL" id="JACHGT010000005">
    <property type="protein sequence ID" value="MBB6034706.1"/>
    <property type="molecule type" value="Genomic_DNA"/>
</dbReference>
<evidence type="ECO:0000313" key="5">
    <source>
        <dbReference type="Proteomes" id="UP000548476"/>
    </source>
</evidence>